<evidence type="ECO:0000313" key="1">
    <source>
        <dbReference type="EMBL" id="MBW73707.1"/>
    </source>
</evidence>
<sequence>MRKEEIPPALVAWFLIAESRSKPMLYDFTFPHHLGAPEGEFVTMLSGGVLCARAPHARLLLSGKNVRLWAGQ</sequence>
<accession>A0A2M4D844</accession>
<protein>
    <submittedName>
        <fullName evidence="1">Putative secreted protein</fullName>
    </submittedName>
</protein>
<reference evidence="1" key="1">
    <citation type="submission" date="2018-01" db="EMBL/GenBank/DDBJ databases">
        <title>An insight into the sialome of Amazonian anophelines.</title>
        <authorList>
            <person name="Ribeiro J.M."/>
            <person name="Scarpassa V."/>
            <person name="Calvo E."/>
        </authorList>
    </citation>
    <scope>NUCLEOTIDE SEQUENCE</scope>
</reference>
<dbReference type="AlphaFoldDB" id="A0A2M4D844"/>
<dbReference type="EMBL" id="GGFL01009529">
    <property type="protein sequence ID" value="MBW73707.1"/>
    <property type="molecule type" value="Transcribed_RNA"/>
</dbReference>
<organism evidence="1">
    <name type="scientific">Anopheles darlingi</name>
    <name type="common">Mosquito</name>
    <dbReference type="NCBI Taxonomy" id="43151"/>
    <lineage>
        <taxon>Eukaryota</taxon>
        <taxon>Metazoa</taxon>
        <taxon>Ecdysozoa</taxon>
        <taxon>Arthropoda</taxon>
        <taxon>Hexapoda</taxon>
        <taxon>Insecta</taxon>
        <taxon>Pterygota</taxon>
        <taxon>Neoptera</taxon>
        <taxon>Endopterygota</taxon>
        <taxon>Diptera</taxon>
        <taxon>Nematocera</taxon>
        <taxon>Culicoidea</taxon>
        <taxon>Culicidae</taxon>
        <taxon>Anophelinae</taxon>
        <taxon>Anopheles</taxon>
    </lineage>
</organism>
<proteinExistence type="predicted"/>
<name>A0A2M4D844_ANODA</name>